<dbReference type="STRING" id="177199.A0A420Y9Q5"/>
<dbReference type="Proteomes" id="UP000275385">
    <property type="component" value="Unassembled WGS sequence"/>
</dbReference>
<organism evidence="2 3">
    <name type="scientific">Coniochaeta pulveracea</name>
    <dbReference type="NCBI Taxonomy" id="177199"/>
    <lineage>
        <taxon>Eukaryota</taxon>
        <taxon>Fungi</taxon>
        <taxon>Dikarya</taxon>
        <taxon>Ascomycota</taxon>
        <taxon>Pezizomycotina</taxon>
        <taxon>Sordariomycetes</taxon>
        <taxon>Sordariomycetidae</taxon>
        <taxon>Coniochaetales</taxon>
        <taxon>Coniochaetaceae</taxon>
        <taxon>Coniochaeta</taxon>
    </lineage>
</organism>
<evidence type="ECO:0000313" key="2">
    <source>
        <dbReference type="EMBL" id="RKU44634.1"/>
    </source>
</evidence>
<name>A0A420Y9Q5_9PEZI</name>
<protein>
    <submittedName>
        <fullName evidence="2">Uncharacterized protein</fullName>
    </submittedName>
</protein>
<keyword evidence="3" id="KW-1185">Reference proteome</keyword>
<proteinExistence type="predicted"/>
<reference evidence="2 3" key="1">
    <citation type="submission" date="2018-08" db="EMBL/GenBank/DDBJ databases">
        <title>Draft genome of the lignicolous fungus Coniochaeta pulveracea.</title>
        <authorList>
            <person name="Borstlap C.J."/>
            <person name="De Witt R.N."/>
            <person name="Botha A."/>
            <person name="Volschenk H."/>
        </authorList>
    </citation>
    <scope>NUCLEOTIDE SEQUENCE [LARGE SCALE GENOMIC DNA]</scope>
    <source>
        <strain evidence="2 3">CAB683</strain>
    </source>
</reference>
<accession>A0A420Y9Q5</accession>
<comment type="caution">
    <text evidence="2">The sequence shown here is derived from an EMBL/GenBank/DDBJ whole genome shotgun (WGS) entry which is preliminary data.</text>
</comment>
<dbReference type="EMBL" id="QVQW01000029">
    <property type="protein sequence ID" value="RKU44634.1"/>
    <property type="molecule type" value="Genomic_DNA"/>
</dbReference>
<dbReference type="AlphaFoldDB" id="A0A420Y9Q5"/>
<feature type="chain" id="PRO_5019529145" evidence="1">
    <location>
        <begin position="19"/>
        <end position="182"/>
    </location>
</feature>
<evidence type="ECO:0000313" key="3">
    <source>
        <dbReference type="Proteomes" id="UP000275385"/>
    </source>
</evidence>
<sequence>MQLTVTCLWLFFVTVARSADVSSPAQWLNPPNSIGPTTDYSTNPVYIVGETTELHWTTVYTNYSIALWQEDRSGSWAKLGPIIYQTFTASNDLFNWSVSSFQFNLSESNVFFLWLYPGASTKQGSDEPTEFKLSYYHINNFNNVYNDLFHFGEPSHICGDVDIDVIIVIVRNIRVCRGLTSH</sequence>
<evidence type="ECO:0000256" key="1">
    <source>
        <dbReference type="SAM" id="SignalP"/>
    </source>
</evidence>
<feature type="signal peptide" evidence="1">
    <location>
        <begin position="1"/>
        <end position="18"/>
    </location>
</feature>
<keyword evidence="1" id="KW-0732">Signal</keyword>
<gene>
    <name evidence="2" type="ORF">DL546_007401</name>
</gene>
<dbReference type="OrthoDB" id="5390143at2759"/>